<keyword evidence="3" id="KW-1185">Reference proteome</keyword>
<feature type="transmembrane region" description="Helical" evidence="1">
    <location>
        <begin position="58"/>
        <end position="76"/>
    </location>
</feature>
<dbReference type="EMBL" id="BONY01000003">
    <property type="protein sequence ID" value="GIH02720.1"/>
    <property type="molecule type" value="Genomic_DNA"/>
</dbReference>
<dbReference type="Proteomes" id="UP000612899">
    <property type="component" value="Unassembled WGS sequence"/>
</dbReference>
<evidence type="ECO:0000313" key="3">
    <source>
        <dbReference type="Proteomes" id="UP000612899"/>
    </source>
</evidence>
<gene>
    <name evidence="2" type="ORF">Rhe02_07870</name>
</gene>
<evidence type="ECO:0000313" key="2">
    <source>
        <dbReference type="EMBL" id="GIH02720.1"/>
    </source>
</evidence>
<keyword evidence="1" id="KW-1133">Transmembrane helix</keyword>
<protein>
    <submittedName>
        <fullName evidence="2">Uncharacterized protein</fullName>
    </submittedName>
</protein>
<evidence type="ECO:0000256" key="1">
    <source>
        <dbReference type="SAM" id="Phobius"/>
    </source>
</evidence>
<sequence length="124" mass="13079">MLVLFALDVIGGFLAVVSGVATWGEAWGFDTKFTVPLPVAAVQLGLAWLASRNTRPRAALIAAILLGVFCLISLLSGLFDGDLTHEVVPSGYPGGVTWGIVLLVATAIVGVLAFARARRLYQLR</sequence>
<dbReference type="RefSeq" id="WP_203906645.1">
    <property type="nucleotide sequence ID" value="NZ_BONY01000003.1"/>
</dbReference>
<feature type="transmembrane region" description="Helical" evidence="1">
    <location>
        <begin position="96"/>
        <end position="115"/>
    </location>
</feature>
<proteinExistence type="predicted"/>
<accession>A0A8J3Q3T5</accession>
<keyword evidence="1" id="KW-0472">Membrane</keyword>
<dbReference type="AlphaFoldDB" id="A0A8J3Q3T5"/>
<keyword evidence="1" id="KW-0812">Transmembrane</keyword>
<comment type="caution">
    <text evidence="2">The sequence shown here is derived from an EMBL/GenBank/DDBJ whole genome shotgun (WGS) entry which is preliminary data.</text>
</comment>
<reference evidence="2" key="1">
    <citation type="submission" date="2021-01" db="EMBL/GenBank/DDBJ databases">
        <title>Whole genome shotgun sequence of Rhizocola hellebori NBRC 109834.</title>
        <authorList>
            <person name="Komaki H."/>
            <person name="Tamura T."/>
        </authorList>
    </citation>
    <scope>NUCLEOTIDE SEQUENCE</scope>
    <source>
        <strain evidence="2">NBRC 109834</strain>
    </source>
</reference>
<name>A0A8J3Q3T5_9ACTN</name>
<feature type="transmembrane region" description="Helical" evidence="1">
    <location>
        <begin position="35"/>
        <end position="51"/>
    </location>
</feature>
<organism evidence="2 3">
    <name type="scientific">Rhizocola hellebori</name>
    <dbReference type="NCBI Taxonomy" id="1392758"/>
    <lineage>
        <taxon>Bacteria</taxon>
        <taxon>Bacillati</taxon>
        <taxon>Actinomycetota</taxon>
        <taxon>Actinomycetes</taxon>
        <taxon>Micromonosporales</taxon>
        <taxon>Micromonosporaceae</taxon>
        <taxon>Rhizocola</taxon>
    </lineage>
</organism>